<dbReference type="Gene3D" id="3.30.710.10">
    <property type="entry name" value="Potassium Channel Kv1.1, Chain A"/>
    <property type="match status" value="1"/>
</dbReference>
<accession>A0AAV7YNU4</accession>
<protein>
    <submittedName>
        <fullName evidence="2">Kelch-like protein</fullName>
    </submittedName>
</protein>
<evidence type="ECO:0000313" key="3">
    <source>
        <dbReference type="Proteomes" id="UP001146793"/>
    </source>
</evidence>
<dbReference type="AlphaFoldDB" id="A0AAV7YNU4"/>
<dbReference type="PROSITE" id="PS50097">
    <property type="entry name" value="BTB"/>
    <property type="match status" value="1"/>
</dbReference>
<dbReference type="SUPFAM" id="SSF54695">
    <property type="entry name" value="POZ domain"/>
    <property type="match status" value="1"/>
</dbReference>
<dbReference type="Proteomes" id="UP001146793">
    <property type="component" value="Unassembled WGS sequence"/>
</dbReference>
<feature type="domain" description="BTB" evidence="1">
    <location>
        <begin position="90"/>
        <end position="163"/>
    </location>
</feature>
<gene>
    <name evidence="2" type="ORF">M0812_24469</name>
</gene>
<evidence type="ECO:0000313" key="2">
    <source>
        <dbReference type="EMBL" id="KAJ3429129.1"/>
    </source>
</evidence>
<dbReference type="InterPro" id="IPR011333">
    <property type="entry name" value="SKP1/BTB/POZ_sf"/>
</dbReference>
<sequence>MEISGIKVHSSMLKLRTDLLPQYFKSQLEKASLNQEDYQEFVQYIYGQDHKINNESVKKSFGVLGLHSGTLPDFGQQLINKFYQNNNNEKDFAILVPDPEEPEEVEAVNIHKIILQARSGLFRNMFNNINDNISQVKEYSGKSIDTIEVIVKYLYTNTLEITADMDPQIILEELQDAQEYFQINPKYNFVNELHQLSLRSKQN</sequence>
<organism evidence="2 3">
    <name type="scientific">Anaeramoeba flamelloides</name>
    <dbReference type="NCBI Taxonomy" id="1746091"/>
    <lineage>
        <taxon>Eukaryota</taxon>
        <taxon>Metamonada</taxon>
        <taxon>Anaeramoebidae</taxon>
        <taxon>Anaeramoeba</taxon>
    </lineage>
</organism>
<dbReference type="InterPro" id="IPR000210">
    <property type="entry name" value="BTB/POZ_dom"/>
</dbReference>
<comment type="caution">
    <text evidence="2">The sequence shown here is derived from an EMBL/GenBank/DDBJ whole genome shotgun (WGS) entry which is preliminary data.</text>
</comment>
<evidence type="ECO:0000259" key="1">
    <source>
        <dbReference type="PROSITE" id="PS50097"/>
    </source>
</evidence>
<dbReference type="EMBL" id="JANTQA010000057">
    <property type="protein sequence ID" value="KAJ3429129.1"/>
    <property type="molecule type" value="Genomic_DNA"/>
</dbReference>
<name>A0AAV7YNU4_9EUKA</name>
<proteinExistence type="predicted"/>
<reference evidence="2" key="1">
    <citation type="submission" date="2022-08" db="EMBL/GenBank/DDBJ databases">
        <title>Novel sulphate-reducing endosymbionts in the free-living metamonad Anaeramoeba.</title>
        <authorList>
            <person name="Jerlstrom-Hultqvist J."/>
            <person name="Cepicka I."/>
            <person name="Gallot-Lavallee L."/>
            <person name="Salas-Leiva D."/>
            <person name="Curtis B.A."/>
            <person name="Zahonova K."/>
            <person name="Pipaliya S."/>
            <person name="Dacks J."/>
            <person name="Roger A.J."/>
        </authorList>
    </citation>
    <scope>NUCLEOTIDE SEQUENCE</scope>
    <source>
        <strain evidence="2">Busselton2</strain>
    </source>
</reference>
<dbReference type="Pfam" id="PF00651">
    <property type="entry name" value="BTB"/>
    <property type="match status" value="1"/>
</dbReference>
<dbReference type="CDD" id="cd18186">
    <property type="entry name" value="BTB_POZ_ZBTB_KLHL-like"/>
    <property type="match status" value="1"/>
</dbReference>